<dbReference type="AlphaFoldDB" id="A0A484LFI7"/>
<reference evidence="2 3" key="1">
    <citation type="submission" date="2018-04" db="EMBL/GenBank/DDBJ databases">
        <authorList>
            <person name="Vogel A."/>
        </authorList>
    </citation>
    <scope>NUCLEOTIDE SEQUENCE [LARGE SCALE GENOMIC DNA]</scope>
</reference>
<gene>
    <name evidence="2" type="ORF">CCAM_LOCUS16564</name>
</gene>
<name>A0A484LFI7_9ASTE</name>
<keyword evidence="3" id="KW-1185">Reference proteome</keyword>
<evidence type="ECO:0000256" key="1">
    <source>
        <dbReference type="SAM" id="MobiDB-lite"/>
    </source>
</evidence>
<accession>A0A484LFI7</accession>
<sequence length="231" mass="25754">MALWVWNLSKKKRGKERSTPNCSRCPLSPSPTRSTIVAAQTRPLLRPAVAARNKGRKRKRRRKTANDQHCNSSSGWATVTAIFWEGSGLGTLETHSGQTRTRRRNFKEQKTGDHILCLEADQSSSSAGNGVEETICTGTAMVQQNIYDSSRTDISDPLVGYFLTVNKYSLPIFGLVKLVASHGYLKRSPHPLQSSPPKTYAAAIGIRHHHHGACHQRRNHSPHTYCRRCPC</sequence>
<feature type="region of interest" description="Disordered" evidence="1">
    <location>
        <begin position="51"/>
        <end position="73"/>
    </location>
</feature>
<evidence type="ECO:0000313" key="2">
    <source>
        <dbReference type="EMBL" id="VFQ74788.1"/>
    </source>
</evidence>
<evidence type="ECO:0000313" key="3">
    <source>
        <dbReference type="Proteomes" id="UP000595140"/>
    </source>
</evidence>
<feature type="compositionally biased region" description="Basic residues" evidence="1">
    <location>
        <begin position="53"/>
        <end position="63"/>
    </location>
</feature>
<proteinExistence type="predicted"/>
<protein>
    <submittedName>
        <fullName evidence="2">Uncharacterized protein</fullName>
    </submittedName>
</protein>
<dbReference type="EMBL" id="OOIL02001371">
    <property type="protein sequence ID" value="VFQ74788.1"/>
    <property type="molecule type" value="Genomic_DNA"/>
</dbReference>
<dbReference type="Proteomes" id="UP000595140">
    <property type="component" value="Unassembled WGS sequence"/>
</dbReference>
<organism evidence="2 3">
    <name type="scientific">Cuscuta campestris</name>
    <dbReference type="NCBI Taxonomy" id="132261"/>
    <lineage>
        <taxon>Eukaryota</taxon>
        <taxon>Viridiplantae</taxon>
        <taxon>Streptophyta</taxon>
        <taxon>Embryophyta</taxon>
        <taxon>Tracheophyta</taxon>
        <taxon>Spermatophyta</taxon>
        <taxon>Magnoliopsida</taxon>
        <taxon>eudicotyledons</taxon>
        <taxon>Gunneridae</taxon>
        <taxon>Pentapetalae</taxon>
        <taxon>asterids</taxon>
        <taxon>lamiids</taxon>
        <taxon>Solanales</taxon>
        <taxon>Convolvulaceae</taxon>
        <taxon>Cuscuteae</taxon>
        <taxon>Cuscuta</taxon>
        <taxon>Cuscuta subgen. Grammica</taxon>
        <taxon>Cuscuta sect. Cleistogrammica</taxon>
    </lineage>
</organism>